<dbReference type="Pfam" id="PF07693">
    <property type="entry name" value="KAP_NTPase"/>
    <property type="match status" value="2"/>
</dbReference>
<keyword evidence="1" id="KW-1133">Transmembrane helix</keyword>
<feature type="domain" description="KAP NTPase" evidence="2">
    <location>
        <begin position="7"/>
        <end position="57"/>
    </location>
</feature>
<feature type="transmembrane region" description="Helical" evidence="1">
    <location>
        <begin position="65"/>
        <end position="87"/>
    </location>
</feature>
<keyword evidence="1" id="KW-0472">Membrane</keyword>
<dbReference type="InterPro" id="IPR052771">
    <property type="entry name" value="Neurotrophin_sig_adaptor"/>
</dbReference>
<comment type="caution">
    <text evidence="3">The sequence shown here is derived from an EMBL/GenBank/DDBJ whole genome shotgun (WGS) entry which is preliminary data.</text>
</comment>
<feature type="transmembrane region" description="Helical" evidence="1">
    <location>
        <begin position="93"/>
        <end position="116"/>
    </location>
</feature>
<evidence type="ECO:0000313" key="4">
    <source>
        <dbReference type="Proteomes" id="UP001176961"/>
    </source>
</evidence>
<evidence type="ECO:0000313" key="3">
    <source>
        <dbReference type="EMBL" id="CAJ0590317.1"/>
    </source>
</evidence>
<keyword evidence="1" id="KW-0812">Transmembrane</keyword>
<dbReference type="InterPro" id="IPR011646">
    <property type="entry name" value="KAP_P-loop"/>
</dbReference>
<gene>
    <name evidence="3" type="ORF">CYNAS_LOCUS2300</name>
</gene>
<protein>
    <recommendedName>
        <fullName evidence="2">KAP NTPase domain-containing protein</fullName>
    </recommendedName>
</protein>
<evidence type="ECO:0000256" key="1">
    <source>
        <dbReference type="SAM" id="Phobius"/>
    </source>
</evidence>
<accession>A0AA36GDP5</accession>
<dbReference type="PANTHER" id="PTHR24116:SF0">
    <property type="entry name" value="KINASE D-INTERACTING SUBSTRATE OF 220 KDA"/>
    <property type="match status" value="1"/>
</dbReference>
<keyword evidence="4" id="KW-1185">Reference proteome</keyword>
<organism evidence="3 4">
    <name type="scientific">Cylicocyclus nassatus</name>
    <name type="common">Nematode worm</name>
    <dbReference type="NCBI Taxonomy" id="53992"/>
    <lineage>
        <taxon>Eukaryota</taxon>
        <taxon>Metazoa</taxon>
        <taxon>Ecdysozoa</taxon>
        <taxon>Nematoda</taxon>
        <taxon>Chromadorea</taxon>
        <taxon>Rhabditida</taxon>
        <taxon>Rhabditina</taxon>
        <taxon>Rhabditomorpha</taxon>
        <taxon>Strongyloidea</taxon>
        <taxon>Strongylidae</taxon>
        <taxon>Cylicocyclus</taxon>
    </lineage>
</organism>
<dbReference type="GO" id="GO:0030165">
    <property type="term" value="F:PDZ domain binding"/>
    <property type="evidence" value="ECO:0007669"/>
    <property type="project" value="TreeGrafter"/>
</dbReference>
<proteinExistence type="predicted"/>
<feature type="domain" description="KAP NTPase" evidence="2">
    <location>
        <begin position="123"/>
        <end position="186"/>
    </location>
</feature>
<dbReference type="Proteomes" id="UP001176961">
    <property type="component" value="Unassembled WGS sequence"/>
</dbReference>
<dbReference type="PANTHER" id="PTHR24116">
    <property type="entry name" value="KINASE D-INTERACTING SUBSTRATE OF 220 KDA"/>
    <property type="match status" value="1"/>
</dbReference>
<name>A0AA36GDP5_CYLNA</name>
<evidence type="ECO:0000259" key="2">
    <source>
        <dbReference type="Pfam" id="PF07693"/>
    </source>
</evidence>
<reference evidence="3" key="1">
    <citation type="submission" date="2023-07" db="EMBL/GenBank/DDBJ databases">
        <authorList>
            <consortium name="CYATHOMIX"/>
        </authorList>
    </citation>
    <scope>NUCLEOTIDE SEQUENCE</scope>
    <source>
        <strain evidence="3">N/A</strain>
    </source>
</reference>
<dbReference type="AlphaFoldDB" id="A0AA36GDP5"/>
<sequence length="187" mass="20913">MDTILGYDVYSNVLADIVCEPSLSLPLIVGSYAKWGSEKSILLAKFKDSMNSFSRNWLEGAHLRCLIFFYLTLFCVIFTMTISSHVLQQPPGLIVVWVLVAAFSSCSYPLISIILLRYGCTNVSRKRVSEAAQAVLQLRFEELMQKLQSEVDILADMIGSLDAFSRSQTRLVVVVDGLDNCGQERMV</sequence>
<dbReference type="EMBL" id="CATQJL010000001">
    <property type="protein sequence ID" value="CAJ0590317.1"/>
    <property type="molecule type" value="Genomic_DNA"/>
</dbReference>
<dbReference type="GO" id="GO:0019887">
    <property type="term" value="F:protein kinase regulator activity"/>
    <property type="evidence" value="ECO:0007669"/>
    <property type="project" value="TreeGrafter"/>
</dbReference>